<feature type="compositionally biased region" description="Basic and acidic residues" evidence="1">
    <location>
        <begin position="158"/>
        <end position="168"/>
    </location>
</feature>
<dbReference type="AlphaFoldDB" id="A0A1V9F100"/>
<dbReference type="RefSeq" id="WP_081198221.1">
    <property type="nucleotide sequence ID" value="NZ_FOCZ01000013.1"/>
</dbReference>
<keyword evidence="2" id="KW-0472">Membrane</keyword>
<keyword evidence="2" id="KW-0812">Transmembrane</keyword>
<dbReference type="Gene3D" id="2.60.40.1120">
    <property type="entry name" value="Carboxypeptidase-like, regulatory domain"/>
    <property type="match status" value="1"/>
</dbReference>
<evidence type="ECO:0000256" key="1">
    <source>
        <dbReference type="SAM" id="MobiDB-lite"/>
    </source>
</evidence>
<evidence type="ECO:0008006" key="5">
    <source>
        <dbReference type="Google" id="ProtNLM"/>
    </source>
</evidence>
<sequence length="486" mass="53075">MSDHKEHITYSAADIQRYVKGELSAREMHAMEKAALDDPFLADAMEGMQQAFEEHDESQVIGQLQQLQQQFQTRTTPAAKVVAFKPFRYWQAVAAAVVVIITGVWVYSLLSDSSSEKSAATVIAKTEEKKTQAPVPAPAVQEEKETAPPESTNSAPVKSEEANTKKEAAPAQGFRNASADAPVTAQAKMPPATPVAEQKEVALSRSTSADTANQDVSYWGRMKDADKADAYAKQETAASPMAAAAAPDLKRARKESVYNNNNVFRDRETELITIPKNNSPKKAVGINNELSGIIKGVVTDQNSNPIPNAYVQIAKNNNNFVTDKAGFFKIPVSDSIVDVAVNVTGYGTQNFRLENNATINQLQLQPANAAISSNEAARYKNSRYKAAIANKLPNNIVHDAEPVGGWVAFDQYLEKNKKTTLSKSASVGQVIVSFEVNRKGVLSDYKIEQSLSKAYDDEAIRLILQGPGWTLLKKVRKARVTVIVRF</sequence>
<keyword evidence="4" id="KW-1185">Reference proteome</keyword>
<protein>
    <recommendedName>
        <fullName evidence="5">TonB C-terminal domain-containing protein</fullName>
    </recommendedName>
</protein>
<feature type="region of interest" description="Disordered" evidence="1">
    <location>
        <begin position="126"/>
        <end position="178"/>
    </location>
</feature>
<gene>
    <name evidence="3" type="ORF">A4H97_25845</name>
</gene>
<dbReference type="Pfam" id="PF13715">
    <property type="entry name" value="CarbopepD_reg_2"/>
    <property type="match status" value="1"/>
</dbReference>
<dbReference type="Proteomes" id="UP000192610">
    <property type="component" value="Unassembled WGS sequence"/>
</dbReference>
<evidence type="ECO:0000256" key="2">
    <source>
        <dbReference type="SAM" id="Phobius"/>
    </source>
</evidence>
<organism evidence="3 4">
    <name type="scientific">Niastella yeongjuensis</name>
    <dbReference type="NCBI Taxonomy" id="354355"/>
    <lineage>
        <taxon>Bacteria</taxon>
        <taxon>Pseudomonadati</taxon>
        <taxon>Bacteroidota</taxon>
        <taxon>Chitinophagia</taxon>
        <taxon>Chitinophagales</taxon>
        <taxon>Chitinophagaceae</taxon>
        <taxon>Niastella</taxon>
    </lineage>
</organism>
<dbReference type="STRING" id="354355.SAMN05660816_05514"/>
<evidence type="ECO:0000313" key="3">
    <source>
        <dbReference type="EMBL" id="OQP52039.1"/>
    </source>
</evidence>
<dbReference type="InterPro" id="IPR008969">
    <property type="entry name" value="CarboxyPept-like_regulatory"/>
</dbReference>
<comment type="caution">
    <text evidence="3">The sequence shown here is derived from an EMBL/GenBank/DDBJ whole genome shotgun (WGS) entry which is preliminary data.</text>
</comment>
<keyword evidence="2" id="KW-1133">Transmembrane helix</keyword>
<accession>A0A1V9F100</accession>
<dbReference type="SUPFAM" id="SSF49464">
    <property type="entry name" value="Carboxypeptidase regulatory domain-like"/>
    <property type="match status" value="1"/>
</dbReference>
<evidence type="ECO:0000313" key="4">
    <source>
        <dbReference type="Proteomes" id="UP000192610"/>
    </source>
</evidence>
<dbReference type="EMBL" id="LVXG01000009">
    <property type="protein sequence ID" value="OQP52039.1"/>
    <property type="molecule type" value="Genomic_DNA"/>
</dbReference>
<name>A0A1V9F100_9BACT</name>
<reference evidence="4" key="1">
    <citation type="submission" date="2016-04" db="EMBL/GenBank/DDBJ databases">
        <authorList>
            <person name="Chen L."/>
            <person name="Zhuang W."/>
            <person name="Wang G."/>
        </authorList>
    </citation>
    <scope>NUCLEOTIDE SEQUENCE [LARGE SCALE GENOMIC DNA]</scope>
    <source>
        <strain evidence="4">17621</strain>
    </source>
</reference>
<dbReference type="OrthoDB" id="1112758at2"/>
<proteinExistence type="predicted"/>
<feature type="transmembrane region" description="Helical" evidence="2">
    <location>
        <begin position="89"/>
        <end position="110"/>
    </location>
</feature>